<dbReference type="InterPro" id="IPR036866">
    <property type="entry name" value="RibonucZ/Hydroxyglut_hydro"/>
</dbReference>
<dbReference type="Gene3D" id="3.60.15.10">
    <property type="entry name" value="Ribonuclease Z/Hydroxyacylglutathione hydrolase-like"/>
    <property type="match status" value="1"/>
</dbReference>
<organism evidence="2 3">
    <name type="scientific">Aliibacillus thermotolerans</name>
    <dbReference type="NCBI Taxonomy" id="1834418"/>
    <lineage>
        <taxon>Bacteria</taxon>
        <taxon>Bacillati</taxon>
        <taxon>Bacillota</taxon>
        <taxon>Bacilli</taxon>
        <taxon>Bacillales</taxon>
        <taxon>Bacillaceae</taxon>
        <taxon>Aliibacillus</taxon>
    </lineage>
</organism>
<sequence length="287" mass="31937">MNVRDGMKDTMDNRWMPLTSFSSGIGLEVTSDVYCFTNQIVNVVFVGNPKKPRDWVLIDAGMPESTNAILSAVEHRFGENSQPKAIILTHGHFDHVGAVIDLVRKWQVPVYAHKKELPYVTGQSSYPEPDGAVEGGLVAKISPIFPNEPIDLGENVKALPADGSVPELPEWRWLHTPGHTPGHVSLFREKDRMLIAGDAFVTVKQDSLYKVITQDKEINGPPRYFTPDWESAKMSVQKLQKLQPIMAVTGHGEPVSGKELREGLEKLANHFDELAVPDDGRYVQPTH</sequence>
<dbReference type="PANTHER" id="PTHR42951:SF17">
    <property type="entry name" value="METALLO-BETA-LACTAMASE DOMAIN-CONTAINING PROTEIN"/>
    <property type="match status" value="1"/>
</dbReference>
<dbReference type="Pfam" id="PF00753">
    <property type="entry name" value="Lactamase_B"/>
    <property type="match status" value="1"/>
</dbReference>
<dbReference type="SUPFAM" id="SSF56281">
    <property type="entry name" value="Metallo-hydrolase/oxidoreductase"/>
    <property type="match status" value="1"/>
</dbReference>
<comment type="caution">
    <text evidence="2">The sequence shown here is derived from an EMBL/GenBank/DDBJ whole genome shotgun (WGS) entry which is preliminary data.</text>
</comment>
<reference evidence="3" key="1">
    <citation type="journal article" date="2019" name="Int. J. Syst. Evol. Microbiol.">
        <title>The Global Catalogue of Microorganisms (GCM) 10K type strain sequencing project: providing services to taxonomists for standard genome sequencing and annotation.</title>
        <authorList>
            <consortium name="The Broad Institute Genomics Platform"/>
            <consortium name="The Broad Institute Genome Sequencing Center for Infectious Disease"/>
            <person name="Wu L."/>
            <person name="Ma J."/>
        </authorList>
    </citation>
    <scope>NUCLEOTIDE SEQUENCE [LARGE SCALE GENOMIC DNA]</scope>
    <source>
        <strain evidence="3">CGMCC 1.15790</strain>
    </source>
</reference>
<dbReference type="CDD" id="cd07721">
    <property type="entry name" value="yflN-like_MBL-fold"/>
    <property type="match status" value="1"/>
</dbReference>
<dbReference type="InterPro" id="IPR001279">
    <property type="entry name" value="Metallo-B-lactamas"/>
</dbReference>
<evidence type="ECO:0000259" key="1">
    <source>
        <dbReference type="SMART" id="SM00849"/>
    </source>
</evidence>
<proteinExistence type="predicted"/>
<gene>
    <name evidence="2" type="ORF">ACFPTR_13465</name>
</gene>
<dbReference type="SMART" id="SM00849">
    <property type="entry name" value="Lactamase_B"/>
    <property type="match status" value="1"/>
</dbReference>
<dbReference type="InterPro" id="IPR050855">
    <property type="entry name" value="NDM-1-like"/>
</dbReference>
<dbReference type="Proteomes" id="UP001596143">
    <property type="component" value="Unassembled WGS sequence"/>
</dbReference>
<dbReference type="RefSeq" id="WP_270895603.1">
    <property type="nucleotide sequence ID" value="NZ_JBHSPF010000070.1"/>
</dbReference>
<name>A0ABW0U8P9_9BACI</name>
<feature type="domain" description="Metallo-beta-lactamase" evidence="1">
    <location>
        <begin position="40"/>
        <end position="251"/>
    </location>
</feature>
<evidence type="ECO:0000313" key="3">
    <source>
        <dbReference type="Proteomes" id="UP001596143"/>
    </source>
</evidence>
<accession>A0ABW0U8P9</accession>
<keyword evidence="3" id="KW-1185">Reference proteome</keyword>
<dbReference type="PANTHER" id="PTHR42951">
    <property type="entry name" value="METALLO-BETA-LACTAMASE DOMAIN-CONTAINING"/>
    <property type="match status" value="1"/>
</dbReference>
<protein>
    <submittedName>
        <fullName evidence="2">MBL fold metallo-hydrolase</fullName>
    </submittedName>
</protein>
<dbReference type="EMBL" id="JBHSPF010000070">
    <property type="protein sequence ID" value="MFC5629856.1"/>
    <property type="molecule type" value="Genomic_DNA"/>
</dbReference>
<evidence type="ECO:0000313" key="2">
    <source>
        <dbReference type="EMBL" id="MFC5629856.1"/>
    </source>
</evidence>